<name>A0A9E7FWR4_9LILI</name>
<dbReference type="Pfam" id="PF01535">
    <property type="entry name" value="PPR"/>
    <property type="match status" value="2"/>
</dbReference>
<feature type="repeat" description="PPR" evidence="3">
    <location>
        <begin position="464"/>
        <end position="498"/>
    </location>
</feature>
<gene>
    <name evidence="4" type="ORF">MUK42_21088</name>
</gene>
<dbReference type="SUPFAM" id="SSF81901">
    <property type="entry name" value="HCP-like"/>
    <property type="match status" value="1"/>
</dbReference>
<feature type="repeat" description="PPR" evidence="3">
    <location>
        <begin position="499"/>
        <end position="534"/>
    </location>
</feature>
<evidence type="ECO:0000313" key="4">
    <source>
        <dbReference type="EMBL" id="URE03794.1"/>
    </source>
</evidence>
<sequence>MNLSQMCLVSRTVGRHRVVGGTNLIQFSWFALVFRLHLSVGRAPSSSPPPPPTAAAHPPAAALSSAEVFSPATTDSTNPLSSLLPLSVNPFNATVDLITSRLKQQQQQQQLYDDELGGGGGELLEAHLLPFLRPQEVSRILLRCQSLPLASLRFFRWTQSHVLPSPHNFALLAHILASSAHSSQALCILSDFVRTYTRVDDAFQALLAASAAFCNGHPAVFGMLVKVYTKLGRTSDALETCRRAIELGLAPDAEAFNCLLNSLAKSRSLDLCWDLFGEMRRIGVPLNSYTFNILIHALCRGSSKEDIRAEEFLEEMESEGFDPDVITYNTLMDGYCRRGMLEDAFHLYRIMRYRGVEPDLISYTILMNGLCRDGKVIQARQLFDTMLRRGVCPDSRSYNVLLSGYCREGKLKESKLLVQEMISGGLVPDDFTCSTIVEAHIQGRKLLPCLNLIALLHKIGIIISVVVYKCLINALCMEGRPSAARSLLKQMQLDGYEPDLEIYNSLMDSFCKCESLESEALALKNEMVGKGVRPDIVTYQILIKCLCRSGKTFEGECLMKEMIECDIQPDPGICSALVGGCCEKRDLSKAESLLVYFAEKFQIYENSGYNSLIRLYCHEREMSETMELQDRLQKLGLLMMKAQTRRLPVENLEGSKGLGDVANAHHDLDQSDGVYRSILRDGVFAESAVVTVELKILRCCLLASELCEIWRAQCWTTDIKMMVWYTVPYVLFDFKHLNLMVMCQQAACASAHNLMRAAHDGFL</sequence>
<protein>
    <recommendedName>
        <fullName evidence="6">Pentatricopeptide repeat-containing protein</fullName>
    </recommendedName>
</protein>
<dbReference type="Proteomes" id="UP001055439">
    <property type="component" value="Chromosome 5"/>
</dbReference>
<keyword evidence="5" id="KW-1185">Reference proteome</keyword>
<dbReference type="InterPro" id="IPR002885">
    <property type="entry name" value="PPR_rpt"/>
</dbReference>
<dbReference type="NCBIfam" id="TIGR00756">
    <property type="entry name" value="PPR"/>
    <property type="match status" value="8"/>
</dbReference>
<dbReference type="PANTHER" id="PTHR47941">
    <property type="entry name" value="PENTATRICOPEPTIDE REPEAT-CONTAINING PROTEIN 3, MITOCHONDRIAL"/>
    <property type="match status" value="1"/>
</dbReference>
<comment type="similarity">
    <text evidence="1">Belongs to the PPR family. P subfamily.</text>
</comment>
<dbReference type="Pfam" id="PF13041">
    <property type="entry name" value="PPR_2"/>
    <property type="match status" value="4"/>
</dbReference>
<feature type="repeat" description="PPR" evidence="3">
    <location>
        <begin position="394"/>
        <end position="428"/>
    </location>
</feature>
<feature type="repeat" description="PPR" evidence="3">
    <location>
        <begin position="252"/>
        <end position="286"/>
    </location>
</feature>
<evidence type="ECO:0000256" key="1">
    <source>
        <dbReference type="ARBA" id="ARBA00007626"/>
    </source>
</evidence>
<dbReference type="Gene3D" id="1.25.40.10">
    <property type="entry name" value="Tetratricopeptide repeat domain"/>
    <property type="match status" value="4"/>
</dbReference>
<keyword evidence="2" id="KW-0677">Repeat</keyword>
<feature type="repeat" description="PPR" evidence="3">
    <location>
        <begin position="324"/>
        <end position="358"/>
    </location>
</feature>
<dbReference type="EMBL" id="CP097507">
    <property type="protein sequence ID" value="URE03794.1"/>
    <property type="molecule type" value="Genomic_DNA"/>
</dbReference>
<dbReference type="AlphaFoldDB" id="A0A9E7FWR4"/>
<dbReference type="InterPro" id="IPR011990">
    <property type="entry name" value="TPR-like_helical_dom_sf"/>
</dbReference>
<evidence type="ECO:0000256" key="3">
    <source>
        <dbReference type="PROSITE-ProRule" id="PRU00708"/>
    </source>
</evidence>
<dbReference type="OrthoDB" id="185373at2759"/>
<feature type="repeat" description="PPR" evidence="3">
    <location>
        <begin position="287"/>
        <end position="323"/>
    </location>
</feature>
<evidence type="ECO:0000313" key="5">
    <source>
        <dbReference type="Proteomes" id="UP001055439"/>
    </source>
</evidence>
<feature type="repeat" description="PPR" evidence="3">
    <location>
        <begin position="359"/>
        <end position="393"/>
    </location>
</feature>
<accession>A0A9E7FWR4</accession>
<feature type="repeat" description="PPR" evidence="3">
    <location>
        <begin position="535"/>
        <end position="569"/>
    </location>
</feature>
<evidence type="ECO:0000256" key="2">
    <source>
        <dbReference type="ARBA" id="ARBA00022737"/>
    </source>
</evidence>
<dbReference type="PROSITE" id="PS51375">
    <property type="entry name" value="PPR"/>
    <property type="match status" value="9"/>
</dbReference>
<evidence type="ECO:0008006" key="6">
    <source>
        <dbReference type="Google" id="ProtNLM"/>
    </source>
</evidence>
<organism evidence="4 5">
    <name type="scientific">Musa troglodytarum</name>
    <name type="common">fe'i banana</name>
    <dbReference type="NCBI Taxonomy" id="320322"/>
    <lineage>
        <taxon>Eukaryota</taxon>
        <taxon>Viridiplantae</taxon>
        <taxon>Streptophyta</taxon>
        <taxon>Embryophyta</taxon>
        <taxon>Tracheophyta</taxon>
        <taxon>Spermatophyta</taxon>
        <taxon>Magnoliopsida</taxon>
        <taxon>Liliopsida</taxon>
        <taxon>Zingiberales</taxon>
        <taxon>Musaceae</taxon>
        <taxon>Musa</taxon>
    </lineage>
</organism>
<reference evidence="4" key="1">
    <citation type="submission" date="2022-05" db="EMBL/GenBank/DDBJ databases">
        <title>The Musa troglodytarum L. genome provides insights into the mechanism of non-climacteric behaviour and enrichment of carotenoids.</title>
        <authorList>
            <person name="Wang J."/>
        </authorList>
    </citation>
    <scope>NUCLEOTIDE SEQUENCE</scope>
    <source>
        <tissue evidence="4">Leaf</tissue>
    </source>
</reference>
<feature type="repeat" description="PPR" evidence="3">
    <location>
        <begin position="605"/>
        <end position="639"/>
    </location>
</feature>
<proteinExistence type="inferred from homology"/>